<dbReference type="InterPro" id="IPR025669">
    <property type="entry name" value="AAA_dom"/>
</dbReference>
<name>V5SGV2_9HYPH</name>
<keyword evidence="3" id="KW-1185">Reference proteome</keyword>
<organism evidence="2 3">
    <name type="scientific">Hyphomicrobium nitrativorans NL23</name>
    <dbReference type="NCBI Taxonomy" id="1029756"/>
    <lineage>
        <taxon>Bacteria</taxon>
        <taxon>Pseudomonadati</taxon>
        <taxon>Pseudomonadota</taxon>
        <taxon>Alphaproteobacteria</taxon>
        <taxon>Hyphomicrobiales</taxon>
        <taxon>Hyphomicrobiaceae</taxon>
        <taxon>Hyphomicrobium</taxon>
    </lineage>
</organism>
<evidence type="ECO:0000313" key="3">
    <source>
        <dbReference type="Proteomes" id="UP000018542"/>
    </source>
</evidence>
<feature type="domain" description="AAA" evidence="1">
    <location>
        <begin position="5"/>
        <end position="198"/>
    </location>
</feature>
<evidence type="ECO:0000259" key="1">
    <source>
        <dbReference type="Pfam" id="PF13614"/>
    </source>
</evidence>
<dbReference type="AlphaFoldDB" id="V5SGV2"/>
<dbReference type="Pfam" id="PF13614">
    <property type="entry name" value="AAA_31"/>
    <property type="match status" value="1"/>
</dbReference>
<dbReference type="PANTHER" id="PTHR13696">
    <property type="entry name" value="P-LOOP CONTAINING NUCLEOSIDE TRIPHOSPHATE HYDROLASE"/>
    <property type="match status" value="1"/>
</dbReference>
<dbReference type="InterPro" id="IPR050678">
    <property type="entry name" value="DNA_Partitioning_ATPase"/>
</dbReference>
<dbReference type="KEGG" id="hni:W911_13420"/>
<dbReference type="InterPro" id="IPR027417">
    <property type="entry name" value="P-loop_NTPase"/>
</dbReference>
<sequence length="295" mass="32779">MAIRVAIGNPKGGVGKSTTAMMLAEGVALRFGARVLVLDMDPQAMATKILIGQQALHEYRSQDRGLSSLLNAWAKGRKADISRHIVPASDIIELRDRSNDIGSVDIIPSDPELLKDLGELQTIIGRVRRKQRVDALLATMFAEELSRIDRSYHLIIFDCPAGPVPLALTSFRLSNHVIVPTNLEQNSYSTLVDFWRLILSEDLGLSERLRVHILVTMYQSINPVQRQMLDHVRAGAYELNAVYRAIPHSTALQRAQMHPGTGAFRSAREKYEGAIDEVFALADTMFDRLELEGAP</sequence>
<dbReference type="Gene3D" id="3.40.50.300">
    <property type="entry name" value="P-loop containing nucleotide triphosphate hydrolases"/>
    <property type="match status" value="1"/>
</dbReference>
<dbReference type="STRING" id="1029756.W911_13420"/>
<dbReference type="CDD" id="cd02042">
    <property type="entry name" value="ParAB_family"/>
    <property type="match status" value="1"/>
</dbReference>
<dbReference type="HOGENOM" id="CLU_037612_4_0_5"/>
<dbReference type="PANTHER" id="PTHR13696:SF52">
    <property type="entry name" value="PARA FAMILY PROTEIN CT_582"/>
    <property type="match status" value="1"/>
</dbReference>
<gene>
    <name evidence="2" type="ORF">W911_13420</name>
</gene>
<dbReference type="SUPFAM" id="SSF52540">
    <property type="entry name" value="P-loop containing nucleoside triphosphate hydrolases"/>
    <property type="match status" value="1"/>
</dbReference>
<protein>
    <submittedName>
        <fullName evidence="2">Cobyrinic acid a,c-diamide synthase</fullName>
    </submittedName>
</protein>
<accession>V5SGV2</accession>
<dbReference type="PATRIC" id="fig|1029756.8.peg.2795"/>
<proteinExistence type="predicted"/>
<dbReference type="OrthoDB" id="9777757at2"/>
<dbReference type="Proteomes" id="UP000018542">
    <property type="component" value="Chromosome"/>
</dbReference>
<evidence type="ECO:0000313" key="2">
    <source>
        <dbReference type="EMBL" id="AHB49184.1"/>
    </source>
</evidence>
<reference evidence="2 3" key="1">
    <citation type="journal article" date="2014" name="Genome Announc.">
        <title>Complete Genome Sequence of Hyphomicrobium nitrativorans Strain NL23, a Denitrifying Bacterium Isolated from Biofilm of a Methanol-Fed Denitrification System Treating Seawater at the Montreal Biodome.</title>
        <authorList>
            <person name="Martineau C."/>
            <person name="Villeneuve C."/>
            <person name="Mauffrey F."/>
            <person name="Villemur R."/>
        </authorList>
    </citation>
    <scope>NUCLEOTIDE SEQUENCE [LARGE SCALE GENOMIC DNA]</scope>
    <source>
        <strain evidence="2">NL23</strain>
    </source>
</reference>
<dbReference type="EMBL" id="CP006912">
    <property type="protein sequence ID" value="AHB49184.1"/>
    <property type="molecule type" value="Genomic_DNA"/>
</dbReference>